<sequence length="252" mass="29296">MRDKKGQRNVLTFFDFWGFYASFAIPYFISMPLLSNLSIKRLMILSLVLIGGCTFQKEKSEEVISDKSISQEEEFNQLLSSGLQQVSQWGSFWKEVDPRFDITKFSMSREVTYESLEWPEENFIQPGNPFHKFLIPHPEGGGVVDIYSYKVVIPEEGGVSFNPDSEVIYFKSNGMRERLLFMGPSGGFEEAVWVSPEYLMVSGFFEDEEGVTPKVWLINPERQVYYVFNHPFHTSEYPKTKYLKDKLDNIDF</sequence>
<proteinExistence type="predicted"/>
<dbReference type="RefSeq" id="WP_231955366.1">
    <property type="nucleotide sequence ID" value="NZ_LT838813.1"/>
</dbReference>
<reference evidence="3" key="1">
    <citation type="submission" date="2017-04" db="EMBL/GenBank/DDBJ databases">
        <authorList>
            <person name="Varghese N."/>
            <person name="Submissions S."/>
        </authorList>
    </citation>
    <scope>NUCLEOTIDE SEQUENCE [LARGE SCALE GENOMIC DNA]</scope>
    <source>
        <strain evidence="3">DSM 16537</strain>
    </source>
</reference>
<protein>
    <submittedName>
        <fullName evidence="2">Uncharacterized protein</fullName>
    </submittedName>
</protein>
<dbReference type="STRING" id="758820.SAMN00777080_4596"/>
<evidence type="ECO:0000256" key="1">
    <source>
        <dbReference type="SAM" id="Phobius"/>
    </source>
</evidence>
<feature type="transmembrane region" description="Helical" evidence="1">
    <location>
        <begin position="12"/>
        <end position="31"/>
    </location>
</feature>
<evidence type="ECO:0000313" key="3">
    <source>
        <dbReference type="Proteomes" id="UP000192333"/>
    </source>
</evidence>
<gene>
    <name evidence="2" type="ORF">SAMN00777080_4596</name>
</gene>
<dbReference type="EMBL" id="LT838813">
    <property type="protein sequence ID" value="SMD45923.1"/>
    <property type="molecule type" value="Genomic_DNA"/>
</dbReference>
<name>A0A1W2HAM3_9BACT</name>
<accession>A0A1W2HAM3</accession>
<dbReference type="Proteomes" id="UP000192333">
    <property type="component" value="Chromosome I"/>
</dbReference>
<dbReference type="AlphaFoldDB" id="A0A1W2HAM3"/>
<keyword evidence="1" id="KW-0472">Membrane</keyword>
<organism evidence="2 3">
    <name type="scientific">Aquiflexum balticum DSM 16537</name>
    <dbReference type="NCBI Taxonomy" id="758820"/>
    <lineage>
        <taxon>Bacteria</taxon>
        <taxon>Pseudomonadati</taxon>
        <taxon>Bacteroidota</taxon>
        <taxon>Cytophagia</taxon>
        <taxon>Cytophagales</taxon>
        <taxon>Cyclobacteriaceae</taxon>
        <taxon>Aquiflexum</taxon>
    </lineage>
</organism>
<keyword evidence="1" id="KW-1133">Transmembrane helix</keyword>
<keyword evidence="1" id="KW-0812">Transmembrane</keyword>
<keyword evidence="3" id="KW-1185">Reference proteome</keyword>
<evidence type="ECO:0000313" key="2">
    <source>
        <dbReference type="EMBL" id="SMD45923.1"/>
    </source>
</evidence>